<keyword evidence="3" id="KW-1185">Reference proteome</keyword>
<reference evidence="2 3" key="1">
    <citation type="submission" date="2024-09" db="EMBL/GenBank/DDBJ databases">
        <authorList>
            <person name="Sun Q."/>
            <person name="Mori K."/>
        </authorList>
    </citation>
    <scope>NUCLEOTIDE SEQUENCE [LARGE SCALE GENOMIC DNA]</scope>
    <source>
        <strain evidence="2 3">JCM 3307</strain>
    </source>
</reference>
<keyword evidence="1" id="KW-1133">Transmembrane helix</keyword>
<dbReference type="Pfam" id="PF12277">
    <property type="entry name" value="DUF3618"/>
    <property type="match status" value="1"/>
</dbReference>
<dbReference type="EMBL" id="JBHMCA010000025">
    <property type="protein sequence ID" value="MFB9444307.1"/>
    <property type="molecule type" value="Genomic_DNA"/>
</dbReference>
<name>A0ABV5M619_9ACTN</name>
<feature type="transmembrane region" description="Helical" evidence="1">
    <location>
        <begin position="53"/>
        <end position="72"/>
    </location>
</feature>
<dbReference type="InterPro" id="IPR022062">
    <property type="entry name" value="DUF3618"/>
</dbReference>
<evidence type="ECO:0000313" key="2">
    <source>
        <dbReference type="EMBL" id="MFB9444307.1"/>
    </source>
</evidence>
<protein>
    <submittedName>
        <fullName evidence="2">DUF3618 domain-containing protein</fullName>
    </submittedName>
</protein>
<dbReference type="Proteomes" id="UP001589608">
    <property type="component" value="Unassembled WGS sequence"/>
</dbReference>
<comment type="caution">
    <text evidence="2">The sequence shown here is derived from an EMBL/GenBank/DDBJ whole genome shotgun (WGS) entry which is preliminary data.</text>
</comment>
<keyword evidence="1" id="KW-0472">Membrane</keyword>
<evidence type="ECO:0000256" key="1">
    <source>
        <dbReference type="SAM" id="Phobius"/>
    </source>
</evidence>
<keyword evidence="1" id="KW-0812">Transmembrane</keyword>
<dbReference type="RefSeq" id="WP_223105053.1">
    <property type="nucleotide sequence ID" value="NZ_CP061913.1"/>
</dbReference>
<gene>
    <name evidence="2" type="ORF">ACFFTR_14610</name>
</gene>
<organism evidence="2 3">
    <name type="scientific">Dactylosporangium vinaceum</name>
    <dbReference type="NCBI Taxonomy" id="53362"/>
    <lineage>
        <taxon>Bacteria</taxon>
        <taxon>Bacillati</taxon>
        <taxon>Actinomycetota</taxon>
        <taxon>Actinomycetes</taxon>
        <taxon>Micromonosporales</taxon>
        <taxon>Micromonosporaceae</taxon>
        <taxon>Dactylosporangium</taxon>
    </lineage>
</organism>
<sequence>MTAPQDPVVLRAEIAATRADLAGTASELAAKTDVKARARDAAAAVAVEARRPLPWAVLAAAGASIAVIVYTVRRWRG</sequence>
<evidence type="ECO:0000313" key="3">
    <source>
        <dbReference type="Proteomes" id="UP001589608"/>
    </source>
</evidence>
<proteinExistence type="predicted"/>
<accession>A0ABV5M619</accession>